<gene>
    <name evidence="1" type="ORF">A1O3_09484</name>
</gene>
<organism evidence="1 2">
    <name type="scientific">Capronia epimyces CBS 606.96</name>
    <dbReference type="NCBI Taxonomy" id="1182542"/>
    <lineage>
        <taxon>Eukaryota</taxon>
        <taxon>Fungi</taxon>
        <taxon>Dikarya</taxon>
        <taxon>Ascomycota</taxon>
        <taxon>Pezizomycotina</taxon>
        <taxon>Eurotiomycetes</taxon>
        <taxon>Chaetothyriomycetidae</taxon>
        <taxon>Chaetothyriales</taxon>
        <taxon>Herpotrichiellaceae</taxon>
        <taxon>Capronia</taxon>
    </lineage>
</organism>
<sequence>MSSQLGLRLHPPLHQRSSFWSIFHAQEFTYTVSNSLLTSPTFHVINPLNHDAKGDKVSVSLPIKAVSGLGDEEILALLTKGFFGGWVFAIEGWAMRACGGILPAAYTGFKANQTASKRIIWKSSDISEDSLVPIGDMLFDFALVSKHIQTRPDSIPPSSSYGSSYSYSYSYVDYGFGSDQRNFAGAHRFVVTRKEQDQHQHQNQDQDSKEQKEEEYIELSIECFRCNPLINQDSWAEYLPWLHYWYARFLWAEAVRTVLRHHPKAT</sequence>
<dbReference type="GeneID" id="19173568"/>
<dbReference type="AlphaFoldDB" id="W9XDM9"/>
<reference evidence="1 2" key="1">
    <citation type="submission" date="2013-03" db="EMBL/GenBank/DDBJ databases">
        <title>The Genome Sequence of Capronia epimyces CBS 606.96.</title>
        <authorList>
            <consortium name="The Broad Institute Genomics Platform"/>
            <person name="Cuomo C."/>
            <person name="de Hoog S."/>
            <person name="Gorbushina A."/>
            <person name="Walker B."/>
            <person name="Young S.K."/>
            <person name="Zeng Q."/>
            <person name="Gargeya S."/>
            <person name="Fitzgerald M."/>
            <person name="Haas B."/>
            <person name="Abouelleil A."/>
            <person name="Allen A.W."/>
            <person name="Alvarado L."/>
            <person name="Arachchi H.M."/>
            <person name="Berlin A.M."/>
            <person name="Chapman S.B."/>
            <person name="Gainer-Dewar J."/>
            <person name="Goldberg J."/>
            <person name="Griggs A."/>
            <person name="Gujja S."/>
            <person name="Hansen M."/>
            <person name="Howarth C."/>
            <person name="Imamovic A."/>
            <person name="Ireland A."/>
            <person name="Larimer J."/>
            <person name="McCowan C."/>
            <person name="Murphy C."/>
            <person name="Pearson M."/>
            <person name="Poon T.W."/>
            <person name="Priest M."/>
            <person name="Roberts A."/>
            <person name="Saif S."/>
            <person name="Shea T."/>
            <person name="Sisk P."/>
            <person name="Sykes S."/>
            <person name="Wortman J."/>
            <person name="Nusbaum C."/>
            <person name="Birren B."/>
        </authorList>
    </citation>
    <scope>NUCLEOTIDE SEQUENCE [LARGE SCALE GENOMIC DNA]</scope>
    <source>
        <strain evidence="1 2">CBS 606.96</strain>
    </source>
</reference>
<proteinExistence type="predicted"/>
<dbReference type="eggNOG" id="ENOG502SVUF">
    <property type="taxonomic scope" value="Eukaryota"/>
</dbReference>
<evidence type="ECO:0000313" key="2">
    <source>
        <dbReference type="Proteomes" id="UP000019478"/>
    </source>
</evidence>
<protein>
    <submittedName>
        <fullName evidence="1">Uncharacterized protein</fullName>
    </submittedName>
</protein>
<keyword evidence="2" id="KW-1185">Reference proteome</keyword>
<dbReference type="OrthoDB" id="3354680at2759"/>
<dbReference type="RefSeq" id="XP_007737768.1">
    <property type="nucleotide sequence ID" value="XM_007739578.1"/>
</dbReference>
<dbReference type="Proteomes" id="UP000019478">
    <property type="component" value="Unassembled WGS sequence"/>
</dbReference>
<accession>W9XDM9</accession>
<comment type="caution">
    <text evidence="1">The sequence shown here is derived from an EMBL/GenBank/DDBJ whole genome shotgun (WGS) entry which is preliminary data.</text>
</comment>
<evidence type="ECO:0000313" key="1">
    <source>
        <dbReference type="EMBL" id="EXJ78323.1"/>
    </source>
</evidence>
<name>W9XDM9_9EURO</name>
<dbReference type="EMBL" id="AMGY01000009">
    <property type="protein sequence ID" value="EXJ78323.1"/>
    <property type="molecule type" value="Genomic_DNA"/>
</dbReference>
<dbReference type="HOGENOM" id="CLU_090700_1_0_1"/>